<comment type="caution">
    <text evidence="1">The sequence shown here is derived from an EMBL/GenBank/DDBJ whole genome shotgun (WGS) entry which is preliminary data.</text>
</comment>
<dbReference type="EMBL" id="CM046391">
    <property type="protein sequence ID" value="KAI8559072.1"/>
    <property type="molecule type" value="Genomic_DNA"/>
</dbReference>
<reference evidence="1" key="1">
    <citation type="submission" date="2022-02" db="EMBL/GenBank/DDBJ databases">
        <title>Plant Genome Project.</title>
        <authorList>
            <person name="Zhang R.-G."/>
        </authorList>
    </citation>
    <scope>NUCLEOTIDE SEQUENCE</scope>
    <source>
        <strain evidence="1">AT1</strain>
    </source>
</reference>
<sequence length="89" mass="10087">MLKKFKKVPSSSLSSQDICNRNSLLIKQVHKFLDIGDTLGIKYYGGEKENIKRYIEMEMEDGEISDKELDGIVDGLNDVKEDASISVEF</sequence>
<dbReference type="Proteomes" id="UP001062846">
    <property type="component" value="Chromosome 4"/>
</dbReference>
<organism evidence="1 2">
    <name type="scientific">Rhododendron molle</name>
    <name type="common">Chinese azalea</name>
    <name type="synonym">Azalea mollis</name>
    <dbReference type="NCBI Taxonomy" id="49168"/>
    <lineage>
        <taxon>Eukaryota</taxon>
        <taxon>Viridiplantae</taxon>
        <taxon>Streptophyta</taxon>
        <taxon>Embryophyta</taxon>
        <taxon>Tracheophyta</taxon>
        <taxon>Spermatophyta</taxon>
        <taxon>Magnoliopsida</taxon>
        <taxon>eudicotyledons</taxon>
        <taxon>Gunneridae</taxon>
        <taxon>Pentapetalae</taxon>
        <taxon>asterids</taxon>
        <taxon>Ericales</taxon>
        <taxon>Ericaceae</taxon>
        <taxon>Ericoideae</taxon>
        <taxon>Rhodoreae</taxon>
        <taxon>Rhododendron</taxon>
    </lineage>
</organism>
<protein>
    <submittedName>
        <fullName evidence="1">Uncharacterized protein</fullName>
    </submittedName>
</protein>
<proteinExistence type="predicted"/>
<keyword evidence="2" id="KW-1185">Reference proteome</keyword>
<name>A0ACC0P0C8_RHOML</name>
<gene>
    <name evidence="1" type="ORF">RHMOL_Rhmol04G0146500</name>
</gene>
<accession>A0ACC0P0C8</accession>
<evidence type="ECO:0000313" key="1">
    <source>
        <dbReference type="EMBL" id="KAI8559072.1"/>
    </source>
</evidence>
<evidence type="ECO:0000313" key="2">
    <source>
        <dbReference type="Proteomes" id="UP001062846"/>
    </source>
</evidence>